<dbReference type="PROSITE" id="PS51471">
    <property type="entry name" value="FE2OG_OXY"/>
    <property type="match status" value="1"/>
</dbReference>
<sequence>MKCAEGLALPCHYYPVCPEPELTLGTSQHADSNFLTILLNEQVNGLQVLYQNQWANVPYVPGALVVNIGDLSEVTRADF</sequence>
<comment type="caution">
    <text evidence="6">The sequence shown here is derived from an EMBL/GenBank/DDBJ whole genome shotgun (WGS) entry which is preliminary data.</text>
</comment>
<dbReference type="AlphaFoldDB" id="A0A830C450"/>
<comment type="similarity">
    <text evidence="1">Belongs to the iron/ascorbate-dependent oxidoreductase family.</text>
</comment>
<feature type="domain" description="Fe2OG dioxygenase" evidence="5">
    <location>
        <begin position="3"/>
        <end position="79"/>
    </location>
</feature>
<dbReference type="Gene3D" id="2.60.120.330">
    <property type="entry name" value="B-lactam Antibiotic, Isopenicillin N Synthase, Chain"/>
    <property type="match status" value="1"/>
</dbReference>
<dbReference type="Pfam" id="PF03171">
    <property type="entry name" value="2OG-FeII_Oxy"/>
    <property type="match status" value="1"/>
</dbReference>
<gene>
    <name evidence="6" type="ORF">PHJA_001585400</name>
</gene>
<dbReference type="PANTHER" id="PTHR10209">
    <property type="entry name" value="OXIDOREDUCTASE, 2OG-FE II OXYGENASE FAMILY PROTEIN"/>
    <property type="match status" value="1"/>
</dbReference>
<proteinExistence type="inferred from homology"/>
<evidence type="ECO:0000256" key="2">
    <source>
        <dbReference type="ARBA" id="ARBA00022723"/>
    </source>
</evidence>
<keyword evidence="3" id="KW-0560">Oxidoreductase</keyword>
<keyword evidence="7" id="KW-1185">Reference proteome</keyword>
<keyword evidence="2" id="KW-0479">Metal-binding</keyword>
<name>A0A830C450_9LAMI</name>
<organism evidence="6 7">
    <name type="scientific">Phtheirospermum japonicum</name>
    <dbReference type="NCBI Taxonomy" id="374723"/>
    <lineage>
        <taxon>Eukaryota</taxon>
        <taxon>Viridiplantae</taxon>
        <taxon>Streptophyta</taxon>
        <taxon>Embryophyta</taxon>
        <taxon>Tracheophyta</taxon>
        <taxon>Spermatophyta</taxon>
        <taxon>Magnoliopsida</taxon>
        <taxon>eudicotyledons</taxon>
        <taxon>Gunneridae</taxon>
        <taxon>Pentapetalae</taxon>
        <taxon>asterids</taxon>
        <taxon>lamiids</taxon>
        <taxon>Lamiales</taxon>
        <taxon>Orobanchaceae</taxon>
        <taxon>Orobanchaceae incertae sedis</taxon>
        <taxon>Phtheirospermum</taxon>
    </lineage>
</organism>
<dbReference type="EMBL" id="BMAC01000348">
    <property type="protein sequence ID" value="GFP94410.1"/>
    <property type="molecule type" value="Genomic_DNA"/>
</dbReference>
<dbReference type="Proteomes" id="UP000653305">
    <property type="component" value="Unassembled WGS sequence"/>
</dbReference>
<reference evidence="6" key="1">
    <citation type="submission" date="2020-07" db="EMBL/GenBank/DDBJ databases">
        <title>Ethylene signaling mediates host invasion by parasitic plants.</title>
        <authorList>
            <person name="Yoshida S."/>
        </authorList>
    </citation>
    <scope>NUCLEOTIDE SEQUENCE</scope>
    <source>
        <strain evidence="6">Okayama</strain>
    </source>
</reference>
<dbReference type="GO" id="GO:0046872">
    <property type="term" value="F:metal ion binding"/>
    <property type="evidence" value="ECO:0007669"/>
    <property type="project" value="UniProtKB-KW"/>
</dbReference>
<evidence type="ECO:0000313" key="7">
    <source>
        <dbReference type="Proteomes" id="UP000653305"/>
    </source>
</evidence>
<evidence type="ECO:0000256" key="3">
    <source>
        <dbReference type="ARBA" id="ARBA00023002"/>
    </source>
</evidence>
<keyword evidence="4" id="KW-0408">Iron</keyword>
<dbReference type="OrthoDB" id="908869at2759"/>
<dbReference type="SUPFAM" id="SSF51197">
    <property type="entry name" value="Clavaminate synthase-like"/>
    <property type="match status" value="1"/>
</dbReference>
<dbReference type="InterPro" id="IPR027443">
    <property type="entry name" value="IPNS-like_sf"/>
</dbReference>
<evidence type="ECO:0000313" key="6">
    <source>
        <dbReference type="EMBL" id="GFP94410.1"/>
    </source>
</evidence>
<dbReference type="PANTHER" id="PTHR10209:SF859">
    <property type="entry name" value="OS03G0690500 PROTEIN"/>
    <property type="match status" value="1"/>
</dbReference>
<evidence type="ECO:0000259" key="5">
    <source>
        <dbReference type="PROSITE" id="PS51471"/>
    </source>
</evidence>
<evidence type="ECO:0000256" key="4">
    <source>
        <dbReference type="ARBA" id="ARBA00023004"/>
    </source>
</evidence>
<protein>
    <submittedName>
        <fullName evidence="6">Deacetoxyvindoline 4-hydroxylase</fullName>
    </submittedName>
</protein>
<dbReference type="InterPro" id="IPR044861">
    <property type="entry name" value="IPNS-like_FE2OG_OXY"/>
</dbReference>
<dbReference type="InterPro" id="IPR005123">
    <property type="entry name" value="Oxoglu/Fe-dep_dioxygenase_dom"/>
</dbReference>
<evidence type="ECO:0000256" key="1">
    <source>
        <dbReference type="ARBA" id="ARBA00008056"/>
    </source>
</evidence>
<accession>A0A830C450</accession>
<dbReference type="GO" id="GO:0051213">
    <property type="term" value="F:dioxygenase activity"/>
    <property type="evidence" value="ECO:0007669"/>
    <property type="project" value="UniProtKB-ARBA"/>
</dbReference>